<sequence length="126" mass="13428">MPSSPKPVPYKNGSRARFAMHISSASPHTPTSTPPLLAAQSCRLSSPYQGPTKDCHYHSGARRRSLSSAPSDAANCPNLTPRIGVPHPGCRSVSPLTCLPPSLLRYFTKPPCRAIPACACRSQPPI</sequence>
<evidence type="ECO:0000313" key="3">
    <source>
        <dbReference type="Proteomes" id="UP000479710"/>
    </source>
</evidence>
<feature type="region of interest" description="Disordered" evidence="1">
    <location>
        <begin position="48"/>
        <end position="73"/>
    </location>
</feature>
<evidence type="ECO:0000256" key="1">
    <source>
        <dbReference type="SAM" id="MobiDB-lite"/>
    </source>
</evidence>
<reference evidence="2 3" key="1">
    <citation type="submission" date="2019-11" db="EMBL/GenBank/DDBJ databases">
        <title>Whole genome sequence of Oryza granulata.</title>
        <authorList>
            <person name="Li W."/>
        </authorList>
    </citation>
    <scope>NUCLEOTIDE SEQUENCE [LARGE SCALE GENOMIC DNA]</scope>
    <source>
        <strain evidence="3">cv. Menghai</strain>
        <tissue evidence="2">Leaf</tissue>
    </source>
</reference>
<dbReference type="Proteomes" id="UP000479710">
    <property type="component" value="Unassembled WGS sequence"/>
</dbReference>
<dbReference type="AlphaFoldDB" id="A0A6G1ESS6"/>
<accession>A0A6G1ESS6</accession>
<dbReference type="EMBL" id="SPHZ02000003">
    <property type="protein sequence ID" value="KAF0927681.1"/>
    <property type="molecule type" value="Genomic_DNA"/>
</dbReference>
<gene>
    <name evidence="2" type="ORF">E2562_035599</name>
</gene>
<proteinExistence type="predicted"/>
<organism evidence="2 3">
    <name type="scientific">Oryza meyeriana var. granulata</name>
    <dbReference type="NCBI Taxonomy" id="110450"/>
    <lineage>
        <taxon>Eukaryota</taxon>
        <taxon>Viridiplantae</taxon>
        <taxon>Streptophyta</taxon>
        <taxon>Embryophyta</taxon>
        <taxon>Tracheophyta</taxon>
        <taxon>Spermatophyta</taxon>
        <taxon>Magnoliopsida</taxon>
        <taxon>Liliopsida</taxon>
        <taxon>Poales</taxon>
        <taxon>Poaceae</taxon>
        <taxon>BOP clade</taxon>
        <taxon>Oryzoideae</taxon>
        <taxon>Oryzeae</taxon>
        <taxon>Oryzinae</taxon>
        <taxon>Oryza</taxon>
        <taxon>Oryza meyeriana</taxon>
    </lineage>
</organism>
<evidence type="ECO:0000313" key="2">
    <source>
        <dbReference type="EMBL" id="KAF0927681.1"/>
    </source>
</evidence>
<name>A0A6G1ESS6_9ORYZ</name>
<comment type="caution">
    <text evidence="2">The sequence shown here is derived from an EMBL/GenBank/DDBJ whole genome shotgun (WGS) entry which is preliminary data.</text>
</comment>
<protein>
    <submittedName>
        <fullName evidence="2">Uncharacterized protein</fullName>
    </submittedName>
</protein>
<keyword evidence="3" id="KW-1185">Reference proteome</keyword>